<dbReference type="EMBL" id="SMJW01000045">
    <property type="protein sequence ID" value="TDC16689.1"/>
    <property type="molecule type" value="Genomic_DNA"/>
</dbReference>
<dbReference type="OrthoDB" id="8899077at2"/>
<protein>
    <submittedName>
        <fullName evidence="1">Uncharacterized protein</fullName>
    </submittedName>
</protein>
<reference evidence="1 2" key="1">
    <citation type="submission" date="2019-03" db="EMBL/GenBank/DDBJ databases">
        <title>Draft genome sequences of novel Actinobacteria.</title>
        <authorList>
            <person name="Sahin N."/>
            <person name="Ay H."/>
            <person name="Saygin H."/>
        </authorList>
    </citation>
    <scope>NUCLEOTIDE SEQUENCE [LARGE SCALE GENOMIC DNA]</scope>
    <source>
        <strain evidence="1 2">DSM 45347</strain>
    </source>
</reference>
<evidence type="ECO:0000313" key="2">
    <source>
        <dbReference type="Proteomes" id="UP000295431"/>
    </source>
</evidence>
<proteinExistence type="predicted"/>
<organism evidence="1 2">
    <name type="scientific">Actinomadura bangladeshensis</name>
    <dbReference type="NCBI Taxonomy" id="453573"/>
    <lineage>
        <taxon>Bacteria</taxon>
        <taxon>Bacillati</taxon>
        <taxon>Actinomycetota</taxon>
        <taxon>Actinomycetes</taxon>
        <taxon>Streptosporangiales</taxon>
        <taxon>Thermomonosporaceae</taxon>
        <taxon>Actinomadura</taxon>
    </lineage>
</organism>
<dbReference type="AlphaFoldDB" id="A0A4R4P458"/>
<accession>A0A4R4P458</accession>
<dbReference type="RefSeq" id="WP_131939048.1">
    <property type="nucleotide sequence ID" value="NZ_BAAAMX010000004.1"/>
</dbReference>
<dbReference type="Proteomes" id="UP000295431">
    <property type="component" value="Unassembled WGS sequence"/>
</dbReference>
<name>A0A4R4P458_9ACTN</name>
<evidence type="ECO:0000313" key="1">
    <source>
        <dbReference type="EMBL" id="TDC16689.1"/>
    </source>
</evidence>
<sequence>MSQADPATSAELRKEWLRRETEALAPLGFEHLRRDLYRLPLGEEWAGRVGLPKRAATGPALMVYFDPPSALLDHLPTQRLMRELYGLGAKDADAIILPGGWYGVPSNASLDAVSALRPSNLDEVDEAVGLSVRILTDEVVPWMTSQAGLDTLVATLGVPQSSPGSEAKRLETLAAVNLVKGDGEAARAALNTLREEHMPTGIPSIDEPQEKYCRAIEERLRGM</sequence>
<keyword evidence="2" id="KW-1185">Reference proteome</keyword>
<gene>
    <name evidence="1" type="ORF">E1284_11620</name>
</gene>
<comment type="caution">
    <text evidence="1">The sequence shown here is derived from an EMBL/GenBank/DDBJ whole genome shotgun (WGS) entry which is preliminary data.</text>
</comment>